<keyword evidence="4" id="KW-1185">Reference proteome</keyword>
<proteinExistence type="predicted"/>
<dbReference type="SUPFAM" id="SSF52540">
    <property type="entry name" value="P-loop containing nucleoside triphosphate hydrolases"/>
    <property type="match status" value="1"/>
</dbReference>
<dbReference type="Gene3D" id="1.25.40.10">
    <property type="entry name" value="Tetratricopeptide repeat domain"/>
    <property type="match status" value="1"/>
</dbReference>
<dbReference type="RefSeq" id="WP_151536323.1">
    <property type="nucleotide sequence ID" value="NZ_WBOS01000012.1"/>
</dbReference>
<dbReference type="PANTHER" id="PTHR43681:SF1">
    <property type="entry name" value="SARCALUMENIN"/>
    <property type="match status" value="1"/>
</dbReference>
<reference evidence="3 4" key="1">
    <citation type="journal article" date="2016" name="Antonie Van Leeuwenhoek">
        <title>Bacillus depressus sp. nov., isolated from soil of a sunflower field.</title>
        <authorList>
            <person name="Wei X."/>
            <person name="Xin D."/>
            <person name="Xin Y."/>
            <person name="Zhang H."/>
            <person name="Wang T."/>
            <person name="Zhang J."/>
        </authorList>
    </citation>
    <scope>NUCLEOTIDE SEQUENCE [LARGE SCALE GENOMIC DNA]</scope>
    <source>
        <strain evidence="3 4">BZ1</strain>
    </source>
</reference>
<dbReference type="PANTHER" id="PTHR43681">
    <property type="entry name" value="TRANSMEMBRANE GTPASE FZO"/>
    <property type="match status" value="1"/>
</dbReference>
<dbReference type="Proteomes" id="UP000481030">
    <property type="component" value="Unassembled WGS sequence"/>
</dbReference>
<dbReference type="EMBL" id="WBOS01000012">
    <property type="protein sequence ID" value="KAB2331126.1"/>
    <property type="molecule type" value="Genomic_DNA"/>
</dbReference>
<accession>A0A6L3V2I6</accession>
<protein>
    <submittedName>
        <fullName evidence="3">GTP-binding protein</fullName>
    </submittedName>
</protein>
<evidence type="ECO:0000259" key="2">
    <source>
        <dbReference type="Pfam" id="PF01926"/>
    </source>
</evidence>
<dbReference type="SUPFAM" id="SSF48452">
    <property type="entry name" value="TPR-like"/>
    <property type="match status" value="1"/>
</dbReference>
<dbReference type="PROSITE" id="PS50005">
    <property type="entry name" value="TPR"/>
    <property type="match status" value="1"/>
</dbReference>
<dbReference type="Pfam" id="PF01926">
    <property type="entry name" value="MMR_HSR1"/>
    <property type="match status" value="1"/>
</dbReference>
<dbReference type="InterPro" id="IPR027417">
    <property type="entry name" value="P-loop_NTPase"/>
</dbReference>
<dbReference type="InterPro" id="IPR006073">
    <property type="entry name" value="GTP-bd"/>
</dbReference>
<dbReference type="Gene3D" id="3.40.50.300">
    <property type="entry name" value="P-loop containing nucleotide triphosphate hydrolases"/>
    <property type="match status" value="1"/>
</dbReference>
<dbReference type="AlphaFoldDB" id="A0A6L3V2I6"/>
<organism evidence="3 4">
    <name type="scientific">Cytobacillus depressus</name>
    <dbReference type="NCBI Taxonomy" id="1602942"/>
    <lineage>
        <taxon>Bacteria</taxon>
        <taxon>Bacillati</taxon>
        <taxon>Bacillota</taxon>
        <taxon>Bacilli</taxon>
        <taxon>Bacillales</taxon>
        <taxon>Bacillaceae</taxon>
        <taxon>Cytobacillus</taxon>
    </lineage>
</organism>
<comment type="caution">
    <text evidence="3">The sequence shown here is derived from an EMBL/GenBank/DDBJ whole genome shotgun (WGS) entry which is preliminary data.</text>
</comment>
<dbReference type="InterPro" id="IPR019734">
    <property type="entry name" value="TPR_rpt"/>
</dbReference>
<feature type="domain" description="G" evidence="2">
    <location>
        <begin position="381"/>
        <end position="523"/>
    </location>
</feature>
<dbReference type="InterPro" id="IPR011990">
    <property type="entry name" value="TPR-like_helical_dom_sf"/>
</dbReference>
<evidence type="ECO:0000313" key="3">
    <source>
        <dbReference type="EMBL" id="KAB2331126.1"/>
    </source>
</evidence>
<feature type="repeat" description="TPR" evidence="1">
    <location>
        <begin position="112"/>
        <end position="145"/>
    </location>
</feature>
<evidence type="ECO:0000256" key="1">
    <source>
        <dbReference type="PROSITE-ProRule" id="PRU00339"/>
    </source>
</evidence>
<name>A0A6L3V2I6_9BACI</name>
<gene>
    <name evidence="3" type="ORF">F7731_18780</name>
</gene>
<evidence type="ECO:0000313" key="4">
    <source>
        <dbReference type="Proteomes" id="UP000481030"/>
    </source>
</evidence>
<dbReference type="InterPro" id="IPR051943">
    <property type="entry name" value="TRAFAC_Dynamin-like_GTPase"/>
</dbReference>
<dbReference type="OrthoDB" id="2953146at2"/>
<keyword evidence="1" id="KW-0802">TPR repeat</keyword>
<sequence length="904" mass="104963">MIIDEQLINKKYYKTLIEGMENVHPIKALGELYNLEQKEAVPELSYIRFAQGEVYFIHHDYEAAIFKWENIQNELEPWAKKNMADAYFELDLLSSAEDLYQTIHTESDVLKTEVLLQLFATYIARGKLDSAGESIKEVIAFNPDYKNVTSLAQEFFEEHQDWKNAIELAVNEAVRTGNLRWFDTLESYIVQGKTKKLEPNYFSEALVTLFPLDLARFENLASALWNHYRHGDEYFTWIKEINHILLHMEGGSVHSWRELSALYHDTYFEIISGMHMLKDISHLVPNHLTNWLKLSDSTHQLTAAASTLAWSEIFPSSIGLETINIAEEKMSHPMIDKNGLADSFELFQAVTAWARKNGIEIGYRFEWMVKELLDLHASHLLIAGVEGVQKSNLINGLLGENLIDDYLSTTVVFKDNEKVVIQEISDEGEKELQECSNIEENAQTVILYKKPLPYLRHKRLAFIDTPGITGLNRFRNDVFQYLQLADGLLFVLNPKHALTEEELEIVLKFREQSPELPIHFVLNSIYSDEVTQEIIDIAASKVNTYFPEARLFAFSGHEDQLDALANFFIAINGHQLLEEKRTAKVQHYIRKTIKFLLERRVEMEEGYVESIKWNEEMVTKLNGATNQVHDLEEEKILIATKAFAKMKDEKRAQLIEDIPVLLRECSELITEDSDFGKIHTVLNNEMNSRIRRHLDEVIMPSFHKEMHQWISDTGLEFNQAQTFFDEMGQSFNDLYEKDKLTFAGDFKVLEDWSRDADRMTRGSSQFESINILNRFSPSQFLLKSAGKLLGGVMQNKSMLYNKYKQYIENEDYREVAAVVTDQFFQPFELFEKSIDRDVSMFFSPSFHALTDAVNEAVQQIQMSKESLREMRENPELYRDPITLFQIKLLQLEWMTSAGNQIYQN</sequence>